<dbReference type="PANTHER" id="PTHR30435:SF19">
    <property type="entry name" value="FLAGELLAR BASAL-BODY ROD PROTEIN FLGG"/>
    <property type="match status" value="1"/>
</dbReference>
<dbReference type="EMBL" id="BNAQ01000006">
    <property type="protein sequence ID" value="GHH23303.1"/>
    <property type="molecule type" value="Genomic_DNA"/>
</dbReference>
<dbReference type="InterPro" id="IPR037925">
    <property type="entry name" value="FlgE/F/G-like"/>
</dbReference>
<dbReference type="Pfam" id="PF22692">
    <property type="entry name" value="LlgE_F_G_D1"/>
    <property type="match status" value="1"/>
</dbReference>
<feature type="domain" description="Flagellar hook protein FlgE/F/G-like D1" evidence="7">
    <location>
        <begin position="86"/>
        <end position="153"/>
    </location>
</feature>
<keyword evidence="8" id="KW-0969">Cilium</keyword>
<dbReference type="InterPro" id="IPR020013">
    <property type="entry name" value="Flagellar_FlgE/F/G"/>
</dbReference>
<dbReference type="SUPFAM" id="SSF117143">
    <property type="entry name" value="Flagellar hook protein flgE"/>
    <property type="match status" value="1"/>
</dbReference>
<dbReference type="PANTHER" id="PTHR30435">
    <property type="entry name" value="FLAGELLAR PROTEIN"/>
    <property type="match status" value="1"/>
</dbReference>
<accession>A0ABQ3LRK2</accession>
<name>A0ABQ3LRK2_9SPHN</name>
<dbReference type="NCBIfam" id="TIGR03506">
    <property type="entry name" value="FlgEFG_subfam"/>
    <property type="match status" value="1"/>
</dbReference>
<dbReference type="RefSeq" id="WP_189677237.1">
    <property type="nucleotide sequence ID" value="NZ_BNAQ01000006.1"/>
</dbReference>
<feature type="domain" description="Flagellar basal-body/hook protein C-terminal" evidence="6">
    <location>
        <begin position="198"/>
        <end position="241"/>
    </location>
</feature>
<feature type="domain" description="Flagellar basal body rod protein N-terminal" evidence="5">
    <location>
        <begin position="13"/>
        <end position="35"/>
    </location>
</feature>
<keyword evidence="8" id="KW-0966">Cell projection</keyword>
<evidence type="ECO:0000259" key="7">
    <source>
        <dbReference type="Pfam" id="PF22692"/>
    </source>
</evidence>
<gene>
    <name evidence="8" type="ORF">GCM10008023_34110</name>
</gene>
<keyword evidence="9" id="KW-1185">Reference proteome</keyword>
<evidence type="ECO:0000256" key="3">
    <source>
        <dbReference type="ARBA" id="ARBA00023143"/>
    </source>
</evidence>
<reference evidence="9" key="1">
    <citation type="journal article" date="2019" name="Int. J. Syst. Evol. Microbiol.">
        <title>The Global Catalogue of Microorganisms (GCM) 10K type strain sequencing project: providing services to taxonomists for standard genome sequencing and annotation.</title>
        <authorList>
            <consortium name="The Broad Institute Genomics Platform"/>
            <consortium name="The Broad Institute Genome Sequencing Center for Infectious Disease"/>
            <person name="Wu L."/>
            <person name="Ma J."/>
        </authorList>
    </citation>
    <scope>NUCLEOTIDE SEQUENCE [LARGE SCALE GENOMIC DNA]</scope>
    <source>
        <strain evidence="9">CGMCC 1.8957</strain>
    </source>
</reference>
<comment type="similarity">
    <text evidence="2 4">Belongs to the flagella basal body rod proteins family.</text>
</comment>
<dbReference type="Proteomes" id="UP000652430">
    <property type="component" value="Unassembled WGS sequence"/>
</dbReference>
<dbReference type="Pfam" id="PF00460">
    <property type="entry name" value="Flg_bb_rod"/>
    <property type="match status" value="1"/>
</dbReference>
<evidence type="ECO:0000256" key="4">
    <source>
        <dbReference type="RuleBase" id="RU362116"/>
    </source>
</evidence>
<dbReference type="Pfam" id="PF06429">
    <property type="entry name" value="Flg_bbr_C"/>
    <property type="match status" value="1"/>
</dbReference>
<dbReference type="InterPro" id="IPR010930">
    <property type="entry name" value="Flg_bb/hook_C_dom"/>
</dbReference>
<evidence type="ECO:0000259" key="6">
    <source>
        <dbReference type="Pfam" id="PF06429"/>
    </source>
</evidence>
<evidence type="ECO:0000313" key="8">
    <source>
        <dbReference type="EMBL" id="GHH23303.1"/>
    </source>
</evidence>
<sequence length="247" mass="25669">MDISSYVLLSHEQALQRRLDVTANNMANTSTVGFKREQPVVHEYVEQSGDTAVPSASATSYVLDYGAIHDTGMGAFQATGNPLDVMINGPGYLAVEAPGGGTAYTRAGFVKVLPSGDLATTGGQRLLDATGKPINVPPDQLSNLNIASDGSISGPQGVLGRLAITVFPDEAGVTPRGDGLMAASGGTILAAADTKLTSGGVEGSNVQPIVETTAMVEILRSYQSSQRLSQAMDDLRKNAIDRLGRFT</sequence>
<evidence type="ECO:0000313" key="9">
    <source>
        <dbReference type="Proteomes" id="UP000652430"/>
    </source>
</evidence>
<proteinExistence type="inferred from homology"/>
<keyword evidence="3 4" id="KW-0975">Bacterial flagellum</keyword>
<dbReference type="InterPro" id="IPR053967">
    <property type="entry name" value="LlgE_F_G-like_D1"/>
</dbReference>
<evidence type="ECO:0000256" key="1">
    <source>
        <dbReference type="ARBA" id="ARBA00004117"/>
    </source>
</evidence>
<protein>
    <submittedName>
        <fullName evidence="8">Flagellar basal-body rod protein FlgF</fullName>
    </submittedName>
</protein>
<organism evidence="8 9">
    <name type="scientific">Sphingomonas glacialis</name>
    <dbReference type="NCBI Taxonomy" id="658225"/>
    <lineage>
        <taxon>Bacteria</taxon>
        <taxon>Pseudomonadati</taxon>
        <taxon>Pseudomonadota</taxon>
        <taxon>Alphaproteobacteria</taxon>
        <taxon>Sphingomonadales</taxon>
        <taxon>Sphingomonadaceae</taxon>
        <taxon>Sphingomonas</taxon>
    </lineage>
</organism>
<keyword evidence="8" id="KW-0282">Flagellum</keyword>
<comment type="caution">
    <text evidence="8">The sequence shown here is derived from an EMBL/GenBank/DDBJ whole genome shotgun (WGS) entry which is preliminary data.</text>
</comment>
<evidence type="ECO:0000259" key="5">
    <source>
        <dbReference type="Pfam" id="PF00460"/>
    </source>
</evidence>
<comment type="subcellular location">
    <subcellularLocation>
        <location evidence="1 4">Bacterial flagellum basal body</location>
    </subcellularLocation>
</comment>
<dbReference type="InterPro" id="IPR001444">
    <property type="entry name" value="Flag_bb_rod_N"/>
</dbReference>
<evidence type="ECO:0000256" key="2">
    <source>
        <dbReference type="ARBA" id="ARBA00009677"/>
    </source>
</evidence>